<dbReference type="InterPro" id="IPR005964">
    <property type="entry name" value="Glc/Gal_transptr_bac"/>
</dbReference>
<evidence type="ECO:0000256" key="1">
    <source>
        <dbReference type="ARBA" id="ARBA00003321"/>
    </source>
</evidence>
<evidence type="ECO:0000256" key="11">
    <source>
        <dbReference type="SAM" id="Phobius"/>
    </source>
</evidence>
<keyword evidence="5" id="KW-1003">Cell membrane</keyword>
<evidence type="ECO:0000256" key="10">
    <source>
        <dbReference type="ARBA" id="ARBA00023136"/>
    </source>
</evidence>
<dbReference type="InterPro" id="IPR020846">
    <property type="entry name" value="MFS_dom"/>
</dbReference>
<dbReference type="Gene3D" id="1.20.1250.20">
    <property type="entry name" value="MFS general substrate transporter like domains"/>
    <property type="match status" value="2"/>
</dbReference>
<accession>A0A937DM28</accession>
<feature type="transmembrane region" description="Helical" evidence="11">
    <location>
        <begin position="112"/>
        <end position="138"/>
    </location>
</feature>
<keyword evidence="7" id="KW-0762">Sugar transport</keyword>
<evidence type="ECO:0000256" key="8">
    <source>
        <dbReference type="ARBA" id="ARBA00022692"/>
    </source>
</evidence>
<evidence type="ECO:0000256" key="9">
    <source>
        <dbReference type="ARBA" id="ARBA00022989"/>
    </source>
</evidence>
<organism evidence="13 14">
    <name type="scientific">Candidatus Liberibacter ctenarytainae</name>
    <dbReference type="NCBI Taxonomy" id="2020335"/>
    <lineage>
        <taxon>Bacteria</taxon>
        <taxon>Pseudomonadati</taxon>
        <taxon>Pseudomonadota</taxon>
        <taxon>Alphaproteobacteria</taxon>
        <taxon>Hyphomicrobiales</taxon>
        <taxon>Rhizobiaceae</taxon>
        <taxon>Liberibacter</taxon>
    </lineage>
</organism>
<comment type="similarity">
    <text evidence="3">Belongs to the major facilitator superfamily. FHS transporter (TC 2.A.1.7) family.</text>
</comment>
<keyword evidence="4" id="KW-0813">Transport</keyword>
<dbReference type="PANTHER" id="PTHR43702">
    <property type="entry name" value="L-FUCOSE-PROTON SYMPORTER"/>
    <property type="match status" value="1"/>
</dbReference>
<dbReference type="GO" id="GO:0055056">
    <property type="term" value="F:D-glucose transmembrane transporter activity"/>
    <property type="evidence" value="ECO:0007669"/>
    <property type="project" value="InterPro"/>
</dbReference>
<keyword evidence="10 11" id="KW-0472">Membrane</keyword>
<feature type="transmembrane region" description="Helical" evidence="11">
    <location>
        <begin position="80"/>
        <end position="100"/>
    </location>
</feature>
<dbReference type="NCBIfam" id="TIGR01272">
    <property type="entry name" value="gluP"/>
    <property type="match status" value="1"/>
</dbReference>
<evidence type="ECO:0000259" key="12">
    <source>
        <dbReference type="PROSITE" id="PS50850"/>
    </source>
</evidence>
<dbReference type="Proteomes" id="UP000736856">
    <property type="component" value="Unassembled WGS sequence"/>
</dbReference>
<feature type="transmembrane region" description="Helical" evidence="11">
    <location>
        <begin position="396"/>
        <end position="419"/>
    </location>
</feature>
<dbReference type="InterPro" id="IPR050375">
    <property type="entry name" value="MFS_TsgA-like"/>
</dbReference>
<gene>
    <name evidence="13" type="primary">gluP</name>
    <name evidence="13" type="ORF">EU981_03200</name>
</gene>
<feature type="transmembrane region" description="Helical" evidence="11">
    <location>
        <begin position="159"/>
        <end position="181"/>
    </location>
</feature>
<feature type="transmembrane region" description="Helical" evidence="11">
    <location>
        <begin position="341"/>
        <end position="362"/>
    </location>
</feature>
<dbReference type="PROSITE" id="PS50850">
    <property type="entry name" value="MFS"/>
    <property type="match status" value="1"/>
</dbReference>
<feature type="transmembrane region" description="Helical" evidence="11">
    <location>
        <begin position="369"/>
        <end position="390"/>
    </location>
</feature>
<evidence type="ECO:0000256" key="7">
    <source>
        <dbReference type="ARBA" id="ARBA00022597"/>
    </source>
</evidence>
<dbReference type="GO" id="GO:0005886">
    <property type="term" value="C:plasma membrane"/>
    <property type="evidence" value="ECO:0007669"/>
    <property type="project" value="UniProtKB-SubCell"/>
</dbReference>
<dbReference type="GO" id="GO:1904659">
    <property type="term" value="P:D-glucose transmembrane transport"/>
    <property type="evidence" value="ECO:0007669"/>
    <property type="project" value="InterPro"/>
</dbReference>
<dbReference type="EMBL" id="SEOL01000005">
    <property type="protein sequence ID" value="MBL0849072.1"/>
    <property type="molecule type" value="Genomic_DNA"/>
</dbReference>
<comment type="subcellular location">
    <subcellularLocation>
        <location evidence="2">Cell inner membrane</location>
        <topology evidence="2">Multi-pass membrane protein</topology>
    </subcellularLocation>
</comment>
<dbReference type="PANTHER" id="PTHR43702:SF3">
    <property type="entry name" value="PROTEIN TSGA"/>
    <property type="match status" value="1"/>
</dbReference>
<reference evidence="13" key="1">
    <citation type="submission" date="2019-02" db="EMBL/GenBank/DDBJ databases">
        <title>A novel Candidatus Liberibacter species associated with the New Zealand native fuchsia psyllid, Ctenarytaina fuchsiae.</title>
        <authorList>
            <person name="Thompson S.M."/>
            <person name="Jorgensen N."/>
            <person name="David C."/>
            <person name="Bulman S.R."/>
            <person name="Smith G.R."/>
        </authorList>
    </citation>
    <scope>NUCLEOTIDE SEQUENCE</scope>
    <source>
        <strain evidence="13">Oxford</strain>
    </source>
</reference>
<dbReference type="Pfam" id="PF07690">
    <property type="entry name" value="MFS_1"/>
    <property type="match status" value="1"/>
</dbReference>
<evidence type="ECO:0000313" key="14">
    <source>
        <dbReference type="Proteomes" id="UP000736856"/>
    </source>
</evidence>
<evidence type="ECO:0000256" key="6">
    <source>
        <dbReference type="ARBA" id="ARBA00022519"/>
    </source>
</evidence>
<feature type="transmembrane region" description="Helical" evidence="11">
    <location>
        <begin position="193"/>
        <end position="216"/>
    </location>
</feature>
<feature type="transmembrane region" description="Helical" evidence="11">
    <location>
        <begin position="313"/>
        <end position="335"/>
    </location>
</feature>
<dbReference type="GO" id="GO:0005354">
    <property type="term" value="F:galactose transmembrane transporter activity"/>
    <property type="evidence" value="ECO:0007669"/>
    <property type="project" value="InterPro"/>
</dbReference>
<dbReference type="AlphaFoldDB" id="A0A937DM28"/>
<evidence type="ECO:0000256" key="4">
    <source>
        <dbReference type="ARBA" id="ARBA00022448"/>
    </source>
</evidence>
<proteinExistence type="inferred from homology"/>
<sequence>MTNPDYSSAHYRGSVQNTKIYVFVLFFLFGGVTSLNSILIPKLQSVFSLTYLESMFVESAFFACYFFFSIPAGLLVQRYGYIKTTCIGLLTMSVGCLLFMTTTQVTIFEIFLFALCILAIGVVIIQVVSNPLISLLGAPDSAPSRLTFAQMFNSLGTTIFPYIGSIFLLGDISTINISSLSSAEVMAYQTSQAYAISNIYLVLAVILLLVSILCWIEKSHFPAPEKIKQKTPFLKTFNLLKNYRFAAGAICIFLYVGAEVAIGSIMVNYLMREDTLHLSGISAGQHTAIYWGSAMIGRFIGVWLLYRYSAARILSTFAATAFSLLIISSSTTGLISGWSLISIGLFNSIIFPTIFSLASVGLKDRAPEGSGIICTAISGGVFIPLIFGYIADIKTLRVALLIPSLCYIIIALYGLFFLYQKQKKGAL</sequence>
<dbReference type="InterPro" id="IPR036259">
    <property type="entry name" value="MFS_trans_sf"/>
</dbReference>
<evidence type="ECO:0000313" key="13">
    <source>
        <dbReference type="EMBL" id="MBL0849072.1"/>
    </source>
</evidence>
<feature type="transmembrane region" description="Helical" evidence="11">
    <location>
        <begin position="245"/>
        <end position="268"/>
    </location>
</feature>
<keyword evidence="6" id="KW-0997">Cell inner membrane</keyword>
<feature type="transmembrane region" description="Helical" evidence="11">
    <location>
        <begin position="20"/>
        <end position="40"/>
    </location>
</feature>
<dbReference type="CDD" id="cd17394">
    <property type="entry name" value="MFS_FucP_like"/>
    <property type="match status" value="1"/>
</dbReference>
<dbReference type="SUPFAM" id="SSF103473">
    <property type="entry name" value="MFS general substrate transporter"/>
    <property type="match status" value="1"/>
</dbReference>
<comment type="function">
    <text evidence="1">Intake of glucose and galactose.</text>
</comment>
<evidence type="ECO:0000256" key="2">
    <source>
        <dbReference type="ARBA" id="ARBA00004429"/>
    </source>
</evidence>
<keyword evidence="9 11" id="KW-1133">Transmembrane helix</keyword>
<evidence type="ECO:0000256" key="5">
    <source>
        <dbReference type="ARBA" id="ARBA00022475"/>
    </source>
</evidence>
<feature type="transmembrane region" description="Helical" evidence="11">
    <location>
        <begin position="288"/>
        <end position="306"/>
    </location>
</feature>
<keyword evidence="8 11" id="KW-0812">Transmembrane</keyword>
<dbReference type="InterPro" id="IPR011701">
    <property type="entry name" value="MFS"/>
</dbReference>
<name>A0A937DM28_9HYPH</name>
<comment type="caution">
    <text evidence="13">The sequence shown here is derived from an EMBL/GenBank/DDBJ whole genome shotgun (WGS) entry which is preliminary data.</text>
</comment>
<evidence type="ECO:0000256" key="3">
    <source>
        <dbReference type="ARBA" id="ARBA00009120"/>
    </source>
</evidence>
<feature type="transmembrane region" description="Helical" evidence="11">
    <location>
        <begin position="46"/>
        <end position="68"/>
    </location>
</feature>
<protein>
    <submittedName>
        <fullName evidence="13">Glucose/galactose MFS transporter</fullName>
    </submittedName>
</protein>
<feature type="domain" description="Major facilitator superfamily (MFS) profile" evidence="12">
    <location>
        <begin position="18"/>
        <end position="422"/>
    </location>
</feature>